<evidence type="ECO:0000313" key="2">
    <source>
        <dbReference type="Proteomes" id="UP000824881"/>
    </source>
</evidence>
<accession>A0ACB7IIZ0</accession>
<sequence length="132" mass="14573">MFAILPPEMLLTIFAKVDDKTTLCKLLVTSRQFSYLVEPFLYARIDLRGSTLMLSRTQSLLEALETSKWRKASYVKVLSVVSFATDAAVPIGKILARTVNLKSLKLDASSRIINFVGSSSKSPTDRGSPKTT</sequence>
<organism evidence="1 2">
    <name type="scientific">Pleurotus cornucopiae</name>
    <name type="common">Cornucopia mushroom</name>
    <dbReference type="NCBI Taxonomy" id="5321"/>
    <lineage>
        <taxon>Eukaryota</taxon>
        <taxon>Fungi</taxon>
        <taxon>Dikarya</taxon>
        <taxon>Basidiomycota</taxon>
        <taxon>Agaricomycotina</taxon>
        <taxon>Agaricomycetes</taxon>
        <taxon>Agaricomycetidae</taxon>
        <taxon>Agaricales</taxon>
        <taxon>Pleurotineae</taxon>
        <taxon>Pleurotaceae</taxon>
        <taxon>Pleurotus</taxon>
    </lineage>
</organism>
<gene>
    <name evidence="1" type="ORF">CCMSSC00406_0010089</name>
</gene>
<reference evidence="1 2" key="1">
    <citation type="journal article" date="2021" name="Appl. Environ. Microbiol.">
        <title>Genetic linkage and physical mapping for an oyster mushroom Pleurotus cornucopiae and QTL analysis for the trait cap color.</title>
        <authorList>
            <person name="Zhang Y."/>
            <person name="Gao W."/>
            <person name="Sonnenberg A."/>
            <person name="Chen Q."/>
            <person name="Zhang J."/>
            <person name="Huang C."/>
        </authorList>
    </citation>
    <scope>NUCLEOTIDE SEQUENCE [LARGE SCALE GENOMIC DNA]</scope>
    <source>
        <strain evidence="1">CCMSSC00406</strain>
    </source>
</reference>
<comment type="caution">
    <text evidence="1">The sequence shown here is derived from an EMBL/GenBank/DDBJ whole genome shotgun (WGS) entry which is preliminary data.</text>
</comment>
<name>A0ACB7IIZ0_PLECO</name>
<dbReference type="EMBL" id="WQMT02000010">
    <property type="protein sequence ID" value="KAG9218075.1"/>
    <property type="molecule type" value="Genomic_DNA"/>
</dbReference>
<proteinExistence type="predicted"/>
<protein>
    <submittedName>
        <fullName evidence="1">Uncharacterized protein</fullName>
    </submittedName>
</protein>
<dbReference type="Proteomes" id="UP000824881">
    <property type="component" value="Unassembled WGS sequence"/>
</dbReference>
<keyword evidence="2" id="KW-1185">Reference proteome</keyword>
<evidence type="ECO:0000313" key="1">
    <source>
        <dbReference type="EMBL" id="KAG9218075.1"/>
    </source>
</evidence>